<keyword evidence="4" id="KW-1185">Reference proteome</keyword>
<dbReference type="GO" id="GO:0004658">
    <property type="term" value="F:propionyl-CoA carboxylase activity"/>
    <property type="evidence" value="ECO:0007669"/>
    <property type="project" value="TreeGrafter"/>
</dbReference>
<evidence type="ECO:0000259" key="2">
    <source>
        <dbReference type="PROSITE" id="PS50989"/>
    </source>
</evidence>
<reference evidence="3 4" key="1">
    <citation type="submission" date="2017-08" db="EMBL/GenBank/DDBJ databases">
        <authorList>
            <person name="Park S.-J."/>
            <person name="Kim H."/>
        </authorList>
    </citation>
    <scope>NUCLEOTIDE SEQUENCE [LARGE SCALE GENOMIC DNA]</scope>
    <source>
        <strain evidence="4">ye3</strain>
    </source>
</reference>
<dbReference type="OrthoDB" id="9803706at2"/>
<proteinExistence type="predicted"/>
<dbReference type="PANTHER" id="PTHR43842:SF2">
    <property type="entry name" value="PROPIONYL-COA CARBOXYLASE BETA CHAIN, MITOCHONDRIAL"/>
    <property type="match status" value="1"/>
</dbReference>
<dbReference type="AlphaFoldDB" id="A0A410GEY0"/>
<dbReference type="GO" id="GO:0016740">
    <property type="term" value="F:transferase activity"/>
    <property type="evidence" value="ECO:0007669"/>
    <property type="project" value="UniProtKB-KW"/>
</dbReference>
<name>A0A410GEY0_9BURK</name>
<evidence type="ECO:0000259" key="1">
    <source>
        <dbReference type="PROSITE" id="PS50980"/>
    </source>
</evidence>
<dbReference type="PROSITE" id="PS50980">
    <property type="entry name" value="COA_CT_NTER"/>
    <property type="match status" value="1"/>
</dbReference>
<evidence type="ECO:0000313" key="4">
    <source>
        <dbReference type="Proteomes" id="UP000283474"/>
    </source>
</evidence>
<accession>A0A410GEY0</accession>
<protein>
    <submittedName>
        <fullName evidence="3">Methylmalonyl-CoA carboxyltransferase</fullName>
    </submittedName>
</protein>
<dbReference type="EMBL" id="CP022987">
    <property type="protein sequence ID" value="QAA94857.1"/>
    <property type="molecule type" value="Genomic_DNA"/>
</dbReference>
<dbReference type="InterPro" id="IPR011762">
    <property type="entry name" value="COA_CT_N"/>
</dbReference>
<dbReference type="SUPFAM" id="SSF52096">
    <property type="entry name" value="ClpP/crotonase"/>
    <property type="match status" value="2"/>
</dbReference>
<dbReference type="KEGG" id="pus:CKA81_14110"/>
<gene>
    <name evidence="3" type="ORF">CKA81_14110</name>
</gene>
<dbReference type="Gene3D" id="3.90.226.10">
    <property type="entry name" value="2-enoyl-CoA Hydratase, Chain A, domain 1"/>
    <property type="match status" value="2"/>
</dbReference>
<dbReference type="InterPro" id="IPR034733">
    <property type="entry name" value="AcCoA_carboxyl_beta"/>
</dbReference>
<keyword evidence="3" id="KW-0808">Transferase</keyword>
<dbReference type="Pfam" id="PF01039">
    <property type="entry name" value="Carboxyl_trans"/>
    <property type="match status" value="1"/>
</dbReference>
<dbReference type="InterPro" id="IPR011763">
    <property type="entry name" value="COA_CT_C"/>
</dbReference>
<dbReference type="InterPro" id="IPR051047">
    <property type="entry name" value="AccD/PCCB"/>
</dbReference>
<organism evidence="3 4">
    <name type="scientific">Pollutimonas thiosulfatoxidans</name>
    <dbReference type="NCBI Taxonomy" id="2028345"/>
    <lineage>
        <taxon>Bacteria</taxon>
        <taxon>Pseudomonadati</taxon>
        <taxon>Pseudomonadota</taxon>
        <taxon>Betaproteobacteria</taxon>
        <taxon>Burkholderiales</taxon>
        <taxon>Alcaligenaceae</taxon>
        <taxon>Pollutimonas</taxon>
    </lineage>
</organism>
<dbReference type="PROSITE" id="PS50989">
    <property type="entry name" value="COA_CT_CTER"/>
    <property type="match status" value="1"/>
</dbReference>
<dbReference type="Proteomes" id="UP000283474">
    <property type="component" value="Chromosome"/>
</dbReference>
<feature type="domain" description="CoA carboxyltransferase C-terminal" evidence="2">
    <location>
        <begin position="274"/>
        <end position="503"/>
    </location>
</feature>
<dbReference type="RefSeq" id="WP_128355852.1">
    <property type="nucleotide sequence ID" value="NZ_CP022987.1"/>
</dbReference>
<evidence type="ECO:0000313" key="3">
    <source>
        <dbReference type="EMBL" id="QAA94857.1"/>
    </source>
</evidence>
<feature type="domain" description="CoA carboxyltransferase N-terminal" evidence="1">
    <location>
        <begin position="15"/>
        <end position="270"/>
    </location>
</feature>
<dbReference type="InterPro" id="IPR029045">
    <property type="entry name" value="ClpP/crotonase-like_dom_sf"/>
</dbReference>
<sequence length="524" mass="57207">MGANELKQENLADEVSAAVAELQRRKALALGMGGEAKLARRKAAGLLNARERIDYFVDDGSYIETGMLGVSSVVPADRETTPADAKVAGFARVDGRPVGVVSNDFTVKGSSSSLTNMKKMGHVKRVATERGFPLVFFGESSGARMPDNMGSKGMGSLLGNDPQQYVRHRETPWASAILGQCYGSSAWYACLSDFTVMRKGSTLAVASPVLASLAIGQTVEPEELGGWKLHSEVTGLVDAVTDTDEEAIDLIKRFLSYLPSHNQESPPRVPVPEGSNEAAAKLPEIVPENRRRVYEVRKVINAIVDKDSFFELKPRFGRTAVTALARLDGRTVGIVANNPMGKAGAMDVPGCEKITRFLVMCDSFNIPIIMLVDTPGFVIGVEGERMKAPGKIMNFMTALQMCSVPKLSVIMRKSYGQAYLNMGGGRNSDDVVAWPTAEVSFMDPTYSVQVVTWGREVDEATQEQLRAEMERDSDVWGIAEMYAVQAVIEPQETRDYLVRMLEVHELRRTGGIGKHHMAAWPTTY</sequence>
<dbReference type="PANTHER" id="PTHR43842">
    <property type="entry name" value="PROPIONYL-COA CARBOXYLASE BETA CHAIN"/>
    <property type="match status" value="1"/>
</dbReference>